<evidence type="ECO:0000313" key="1">
    <source>
        <dbReference type="EMBL" id="MBX64202.1"/>
    </source>
</evidence>
<proteinExistence type="predicted"/>
<protein>
    <submittedName>
        <fullName evidence="1">Uncharacterized protein</fullName>
    </submittedName>
</protein>
<reference evidence="1" key="1">
    <citation type="submission" date="2018-02" db="EMBL/GenBank/DDBJ databases">
        <title>Rhizophora mucronata_Transcriptome.</title>
        <authorList>
            <person name="Meera S.P."/>
            <person name="Sreeshan A."/>
            <person name="Augustine A."/>
        </authorList>
    </citation>
    <scope>NUCLEOTIDE SEQUENCE</scope>
    <source>
        <tissue evidence="1">Leaf</tissue>
    </source>
</reference>
<dbReference type="AlphaFoldDB" id="A0A2P2QB25"/>
<dbReference type="EMBL" id="GGEC01083718">
    <property type="protein sequence ID" value="MBX64202.1"/>
    <property type="molecule type" value="Transcribed_RNA"/>
</dbReference>
<name>A0A2P2QB25_RHIMU</name>
<organism evidence="1">
    <name type="scientific">Rhizophora mucronata</name>
    <name type="common">Asiatic mangrove</name>
    <dbReference type="NCBI Taxonomy" id="61149"/>
    <lineage>
        <taxon>Eukaryota</taxon>
        <taxon>Viridiplantae</taxon>
        <taxon>Streptophyta</taxon>
        <taxon>Embryophyta</taxon>
        <taxon>Tracheophyta</taxon>
        <taxon>Spermatophyta</taxon>
        <taxon>Magnoliopsida</taxon>
        <taxon>eudicotyledons</taxon>
        <taxon>Gunneridae</taxon>
        <taxon>Pentapetalae</taxon>
        <taxon>rosids</taxon>
        <taxon>fabids</taxon>
        <taxon>Malpighiales</taxon>
        <taxon>Rhizophoraceae</taxon>
        <taxon>Rhizophora</taxon>
    </lineage>
</organism>
<sequence>MIQLFSSIKIIILIVQSISQY</sequence>
<accession>A0A2P2QB25</accession>